<feature type="transmembrane region" description="Helical" evidence="11">
    <location>
        <begin position="767"/>
        <end position="787"/>
    </location>
</feature>
<keyword evidence="9 11" id="KW-0472">Membrane</keyword>
<evidence type="ECO:0000256" key="3">
    <source>
        <dbReference type="ARBA" id="ARBA00012132"/>
    </source>
</evidence>
<evidence type="ECO:0000256" key="1">
    <source>
        <dbReference type="ARBA" id="ARBA00004477"/>
    </source>
</evidence>
<feature type="transmembrane region" description="Helical" evidence="11">
    <location>
        <begin position="183"/>
        <end position="205"/>
    </location>
</feature>
<dbReference type="OrthoDB" id="377083at2759"/>
<keyword evidence="6" id="KW-0418">Kinase</keyword>
<protein>
    <recommendedName>
        <fullName evidence="3">dolichol kinase</fullName>
        <ecNumber evidence="3">2.7.1.108</ecNumber>
    </recommendedName>
</protein>
<dbReference type="Proteomes" id="UP001056012">
    <property type="component" value="Chromosome 5"/>
</dbReference>
<dbReference type="GO" id="GO:0005789">
    <property type="term" value="C:endoplasmic reticulum membrane"/>
    <property type="evidence" value="ECO:0007669"/>
    <property type="project" value="UniProtKB-SubCell"/>
</dbReference>
<dbReference type="GO" id="GO:0004168">
    <property type="term" value="F:dolichol kinase activity"/>
    <property type="evidence" value="ECO:0007669"/>
    <property type="project" value="UniProtKB-EC"/>
</dbReference>
<evidence type="ECO:0000313" key="12">
    <source>
        <dbReference type="EMBL" id="USP79680.1"/>
    </source>
</evidence>
<dbReference type="GO" id="GO:0043048">
    <property type="term" value="P:dolichyl monophosphate biosynthetic process"/>
    <property type="evidence" value="ECO:0007669"/>
    <property type="project" value="TreeGrafter"/>
</dbReference>
<keyword evidence="5 11" id="KW-0812">Transmembrane</keyword>
<dbReference type="AlphaFoldDB" id="A0A9Q8ZCG0"/>
<feature type="transmembrane region" description="Helical" evidence="11">
    <location>
        <begin position="669"/>
        <end position="693"/>
    </location>
</feature>
<dbReference type="PANTHER" id="PTHR13205:SF15">
    <property type="entry name" value="DOLICHOL KINASE"/>
    <property type="match status" value="1"/>
</dbReference>
<keyword evidence="13" id="KW-1185">Reference proteome</keyword>
<dbReference type="EC" id="2.7.1.108" evidence="3"/>
<feature type="transmembrane region" description="Helical" evidence="11">
    <location>
        <begin position="807"/>
        <end position="826"/>
    </location>
</feature>
<comment type="subcellular location">
    <subcellularLocation>
        <location evidence="1">Endoplasmic reticulum membrane</location>
        <topology evidence="1">Multi-pass membrane protein</topology>
    </subcellularLocation>
</comment>
<feature type="transmembrane region" description="Helical" evidence="11">
    <location>
        <begin position="211"/>
        <end position="231"/>
    </location>
</feature>
<dbReference type="PANTHER" id="PTHR13205">
    <property type="entry name" value="TRANSMEMBRANE PROTEIN 15-RELATED"/>
    <property type="match status" value="1"/>
</dbReference>
<keyword evidence="8 11" id="KW-1133">Transmembrane helix</keyword>
<feature type="transmembrane region" description="Helical" evidence="11">
    <location>
        <begin position="847"/>
        <end position="868"/>
    </location>
</feature>
<evidence type="ECO:0000256" key="8">
    <source>
        <dbReference type="ARBA" id="ARBA00022989"/>
    </source>
</evidence>
<dbReference type="InterPro" id="IPR032974">
    <property type="entry name" value="Polypren_kinase"/>
</dbReference>
<feature type="transmembrane region" description="Helical" evidence="11">
    <location>
        <begin position="252"/>
        <end position="273"/>
    </location>
</feature>
<keyword evidence="7" id="KW-0256">Endoplasmic reticulum</keyword>
<dbReference type="VEuPathDB" id="FungiDB:yc1106_06954"/>
<evidence type="ECO:0000256" key="6">
    <source>
        <dbReference type="ARBA" id="ARBA00022777"/>
    </source>
</evidence>
<evidence type="ECO:0000256" key="2">
    <source>
        <dbReference type="ARBA" id="ARBA00010794"/>
    </source>
</evidence>
<evidence type="ECO:0000256" key="7">
    <source>
        <dbReference type="ARBA" id="ARBA00022824"/>
    </source>
</evidence>
<organism evidence="12 13">
    <name type="scientific">Curvularia clavata</name>
    <dbReference type="NCBI Taxonomy" id="95742"/>
    <lineage>
        <taxon>Eukaryota</taxon>
        <taxon>Fungi</taxon>
        <taxon>Dikarya</taxon>
        <taxon>Ascomycota</taxon>
        <taxon>Pezizomycotina</taxon>
        <taxon>Dothideomycetes</taxon>
        <taxon>Pleosporomycetidae</taxon>
        <taxon>Pleosporales</taxon>
        <taxon>Pleosporineae</taxon>
        <taxon>Pleosporaceae</taxon>
        <taxon>Curvularia</taxon>
    </lineage>
</organism>
<name>A0A9Q8ZCG0_CURCL</name>
<feature type="transmembrane region" description="Helical" evidence="11">
    <location>
        <begin position="573"/>
        <end position="593"/>
    </location>
</feature>
<evidence type="ECO:0000256" key="11">
    <source>
        <dbReference type="SAM" id="Phobius"/>
    </source>
</evidence>
<proteinExistence type="inferred from homology"/>
<gene>
    <name evidence="12" type="ORF">yc1106_06954</name>
</gene>
<evidence type="ECO:0000256" key="10">
    <source>
        <dbReference type="SAM" id="MobiDB-lite"/>
    </source>
</evidence>
<evidence type="ECO:0000256" key="5">
    <source>
        <dbReference type="ARBA" id="ARBA00022692"/>
    </source>
</evidence>
<keyword evidence="4" id="KW-0808">Transferase</keyword>
<reference evidence="12" key="1">
    <citation type="submission" date="2021-12" db="EMBL/GenBank/DDBJ databases">
        <title>Curvularia clavata genome.</title>
        <authorList>
            <person name="Cao Y."/>
        </authorList>
    </citation>
    <scope>NUCLEOTIDE SEQUENCE</scope>
    <source>
        <strain evidence="12">Yc1106</strain>
    </source>
</reference>
<sequence>MSQDTRPGDSPAPALAPGDMEDVQLFRRSPHPYLRHRDEIRGQSPSGASAMGSLGPRNTIQSTGIGKESAKRREAVSQSPSESGTEADDEGCNLVKALPAPPLRPHKGLRTARPLEAGAWASPLLTPTQIDDEGGKFSDEFANGSNRGKREGSVYHTDDEARAAKQKYLQRRRNELVRRATETALLAAIGILAVQGCECWGQLLSWHRAELLTHVVVIAMLLGLYPIRLLYHSWKRHSHLTLRRRIHVPAAFDPATILYPPVLPVLIAISLFASSPKPLLPNILLGLAALPARIIPFNPSPLGYSSLHWCISILPLIAAENTDIPSKLLAEKPYKLKLPPPHQGLDPELLVCLFPLHQALLPPLYYLTTTSLLPTELHLLSIGLINLLLFSDSPQATILAILLWLGGLGVFVFCGKVLKWGVALARIPRWRLRRAGQVIRARQNFLQILNQRLGSRRSKGGAVVNKGDSDADEDTAVFDNEHEGFNIGGLQPSIKNIFSTGRAQSHSATETADKVNSKVEENHGVGRTRSNTMPVVAADNHTSPHRHSHRKRSRSIAQAYLELTPAQATMRKWLYAAYFYLVVVVLILGPIRYAVSKYALYDHEPFGWAIGYLFGNISSVRWKVFEWNLEWWVPLPSRLVPDDLAGRAHDMPVAERISTVVLGEANTRLLLCIYCVVTIVAGLVSVFSLSAVVEVDTRRKVFHGTMVAMLLPTIYVDPCFVALALALVLAIFILLDLIRASQLPPLSKPIARFLTPYVDGRDLRGPVVVSHIFLLIGCAIPLWLSLAGVERTSGEPWQEWGVKSRDISMVSGVVCVGMGDAAASLIGRRYGRRRWPWAGGKSLEGSLAFAVAVTVGLVFGKAWLYAGWGSGQAAPKTVGRFLLDAAMTVGKASICAAGASLNEAVLTGGNDNVIVPVVLWVLVRGVRL</sequence>
<feature type="transmembrane region" description="Helical" evidence="11">
    <location>
        <begin position="396"/>
        <end position="418"/>
    </location>
</feature>
<comment type="similarity">
    <text evidence="2">Belongs to the polyprenol kinase family.</text>
</comment>
<feature type="transmembrane region" description="Helical" evidence="11">
    <location>
        <begin position="713"/>
        <end position="738"/>
    </location>
</feature>
<accession>A0A9Q8ZCG0</accession>
<evidence type="ECO:0000256" key="9">
    <source>
        <dbReference type="ARBA" id="ARBA00023136"/>
    </source>
</evidence>
<dbReference type="EMBL" id="CP089278">
    <property type="protein sequence ID" value="USP79680.1"/>
    <property type="molecule type" value="Genomic_DNA"/>
</dbReference>
<evidence type="ECO:0000256" key="4">
    <source>
        <dbReference type="ARBA" id="ARBA00022679"/>
    </source>
</evidence>
<evidence type="ECO:0000313" key="13">
    <source>
        <dbReference type="Proteomes" id="UP001056012"/>
    </source>
</evidence>
<feature type="transmembrane region" description="Helical" evidence="11">
    <location>
        <begin position="605"/>
        <end position="622"/>
    </location>
</feature>
<feature type="region of interest" description="Disordered" evidence="10">
    <location>
        <begin position="1"/>
        <end position="89"/>
    </location>
</feature>